<proteinExistence type="predicted"/>
<name>A0A644W7P8_9ZZZZ</name>
<gene>
    <name evidence="1" type="ORF">SDC9_45718</name>
</gene>
<accession>A0A644W7P8</accession>
<comment type="caution">
    <text evidence="1">The sequence shown here is derived from an EMBL/GenBank/DDBJ whole genome shotgun (WGS) entry which is preliminary data.</text>
</comment>
<evidence type="ECO:0000313" key="1">
    <source>
        <dbReference type="EMBL" id="MPL99500.1"/>
    </source>
</evidence>
<protein>
    <submittedName>
        <fullName evidence="1">Uncharacterized protein</fullName>
    </submittedName>
</protein>
<dbReference type="AlphaFoldDB" id="A0A644W7P8"/>
<reference evidence="1" key="1">
    <citation type="submission" date="2019-08" db="EMBL/GenBank/DDBJ databases">
        <authorList>
            <person name="Kucharzyk K."/>
            <person name="Murdoch R.W."/>
            <person name="Higgins S."/>
            <person name="Loffler F."/>
        </authorList>
    </citation>
    <scope>NUCLEOTIDE SEQUENCE</scope>
</reference>
<organism evidence="1">
    <name type="scientific">bioreactor metagenome</name>
    <dbReference type="NCBI Taxonomy" id="1076179"/>
    <lineage>
        <taxon>unclassified sequences</taxon>
        <taxon>metagenomes</taxon>
        <taxon>ecological metagenomes</taxon>
    </lineage>
</organism>
<sequence length="115" mass="13441">MYFNFVYGLHVDTRDKTNRESPRINTNRIFLTFGCSASAHRLRRIAPSLEKCYRKNPRAGFSVDSLFFDYTKREVNEEKNWHDGFSTSIFPDGVRFCVGDEPKQSTTTQEKCDSR</sequence>
<dbReference type="EMBL" id="VSSQ01000670">
    <property type="protein sequence ID" value="MPL99500.1"/>
    <property type="molecule type" value="Genomic_DNA"/>
</dbReference>